<feature type="domain" description="RUN" evidence="9">
    <location>
        <begin position="1156"/>
        <end position="1363"/>
    </location>
</feature>
<comment type="similarity">
    <text evidence="2">Belongs to the RAB6IP1 family.</text>
</comment>
<accession>A0A0N0PDH7</accession>
<dbReference type="InterPro" id="IPR037516">
    <property type="entry name" value="Tripartite_DENN"/>
</dbReference>
<feature type="region of interest" description="Disordered" evidence="6">
    <location>
        <begin position="458"/>
        <end position="482"/>
    </location>
</feature>
<dbReference type="InterPro" id="IPR047278">
    <property type="entry name" value="DEN5A/B"/>
</dbReference>
<dbReference type="Gene3D" id="1.20.58.900">
    <property type="match status" value="3"/>
</dbReference>
<dbReference type="GO" id="GO:0031267">
    <property type="term" value="F:small GTPase binding"/>
    <property type="evidence" value="ECO:0007669"/>
    <property type="project" value="InterPro"/>
</dbReference>
<dbReference type="PANTHER" id="PTHR46070">
    <property type="entry name" value="PINSTRIPE, ISOFORM A"/>
    <property type="match status" value="1"/>
</dbReference>
<keyword evidence="3" id="KW-0677">Repeat</keyword>
<feature type="region of interest" description="Disordered" evidence="6">
    <location>
        <begin position="845"/>
        <end position="899"/>
    </location>
</feature>
<feature type="region of interest" description="Disordered" evidence="6">
    <location>
        <begin position="135"/>
        <end position="157"/>
    </location>
</feature>
<dbReference type="PROSITE" id="PS50826">
    <property type="entry name" value="RUN"/>
    <property type="match status" value="2"/>
</dbReference>
<dbReference type="Pfam" id="PF01477">
    <property type="entry name" value="PLAT"/>
    <property type="match status" value="1"/>
</dbReference>
<dbReference type="Pfam" id="PF02141">
    <property type="entry name" value="DENN"/>
    <property type="match status" value="1"/>
</dbReference>
<dbReference type="InterPro" id="IPR001194">
    <property type="entry name" value="cDENN_dom"/>
</dbReference>
<dbReference type="Pfam" id="PF02759">
    <property type="entry name" value="RUN"/>
    <property type="match status" value="2"/>
</dbReference>
<evidence type="ECO:0000259" key="7">
    <source>
        <dbReference type="PROSITE" id="PS50095"/>
    </source>
</evidence>
<feature type="domain" description="PLAT" evidence="7">
    <location>
        <begin position="989"/>
        <end position="1096"/>
    </location>
</feature>
<dbReference type="PANTHER" id="PTHR46070:SF1">
    <property type="entry name" value="PINSTRIPE, ISOFORM A"/>
    <property type="match status" value="1"/>
</dbReference>
<comment type="subcellular location">
    <subcellularLocation>
        <location evidence="1">Membrane</location>
    </subcellularLocation>
</comment>
<name>A0A0N0PDH7_PAPMA</name>
<dbReference type="Gene3D" id="3.30.450.200">
    <property type="match status" value="1"/>
</dbReference>
<dbReference type="SMART" id="SM00593">
    <property type="entry name" value="RUN"/>
    <property type="match status" value="2"/>
</dbReference>
<reference evidence="10 11" key="1">
    <citation type="journal article" date="2015" name="Nat. Commun.">
        <title>Outbred genome sequencing and CRISPR/Cas9 gene editing in butterflies.</title>
        <authorList>
            <person name="Li X."/>
            <person name="Fan D."/>
            <person name="Zhang W."/>
            <person name="Liu G."/>
            <person name="Zhang L."/>
            <person name="Zhao L."/>
            <person name="Fang X."/>
            <person name="Chen L."/>
            <person name="Dong Y."/>
            <person name="Chen Y."/>
            <person name="Ding Y."/>
            <person name="Zhao R."/>
            <person name="Feng M."/>
            <person name="Zhu Y."/>
            <person name="Feng Y."/>
            <person name="Jiang X."/>
            <person name="Zhu D."/>
            <person name="Xiang H."/>
            <person name="Feng X."/>
            <person name="Li S."/>
            <person name="Wang J."/>
            <person name="Zhang G."/>
            <person name="Kronforst M.R."/>
            <person name="Wang W."/>
        </authorList>
    </citation>
    <scope>NUCLEOTIDE SEQUENCE [LARGE SCALE GENOMIC DNA]</scope>
    <source>
        <strain evidence="10">Ya'a_city_454_Pm</strain>
        <tissue evidence="10">Whole body</tissue>
    </source>
</reference>
<dbReference type="SMART" id="SM00800">
    <property type="entry name" value="uDENN"/>
    <property type="match status" value="1"/>
</dbReference>
<dbReference type="SMART" id="SM00801">
    <property type="entry name" value="dDENN"/>
    <property type="match status" value="1"/>
</dbReference>
<dbReference type="CDD" id="cd17677">
    <property type="entry name" value="RUN1_DENND5"/>
    <property type="match status" value="1"/>
</dbReference>
<dbReference type="InterPro" id="IPR004012">
    <property type="entry name" value="Run_dom"/>
</dbReference>
<dbReference type="Pfam" id="PF03456">
    <property type="entry name" value="uDENN"/>
    <property type="match status" value="1"/>
</dbReference>
<evidence type="ECO:0000259" key="8">
    <source>
        <dbReference type="PROSITE" id="PS50211"/>
    </source>
</evidence>
<dbReference type="SUPFAM" id="SSF140741">
    <property type="entry name" value="RUN domain-like"/>
    <property type="match status" value="3"/>
</dbReference>
<dbReference type="InterPro" id="IPR036392">
    <property type="entry name" value="PLAT/LH2_dom_sf"/>
</dbReference>
<evidence type="ECO:0000256" key="5">
    <source>
        <dbReference type="PROSITE-ProRule" id="PRU00152"/>
    </source>
</evidence>
<dbReference type="GO" id="GO:0005085">
    <property type="term" value="F:guanyl-nucleotide exchange factor activity"/>
    <property type="evidence" value="ECO:0007669"/>
    <property type="project" value="InterPro"/>
</dbReference>
<dbReference type="Gene3D" id="2.60.60.20">
    <property type="entry name" value="PLAT/LH2 domain"/>
    <property type="match status" value="1"/>
</dbReference>
<proteinExistence type="inferred from homology"/>
<dbReference type="InParanoid" id="A0A0N0PDH7"/>
<keyword evidence="11" id="KW-1185">Reference proteome</keyword>
<feature type="domain" description="UDENN" evidence="8">
    <location>
        <begin position="30"/>
        <end position="612"/>
    </location>
</feature>
<dbReference type="GO" id="GO:0016020">
    <property type="term" value="C:membrane"/>
    <property type="evidence" value="ECO:0007669"/>
    <property type="project" value="UniProtKB-SubCell"/>
</dbReference>
<organism evidence="10 11">
    <name type="scientific">Papilio machaon</name>
    <name type="common">Old World swallowtail butterfly</name>
    <dbReference type="NCBI Taxonomy" id="76193"/>
    <lineage>
        <taxon>Eukaryota</taxon>
        <taxon>Metazoa</taxon>
        <taxon>Ecdysozoa</taxon>
        <taxon>Arthropoda</taxon>
        <taxon>Hexapoda</taxon>
        <taxon>Insecta</taxon>
        <taxon>Pterygota</taxon>
        <taxon>Neoptera</taxon>
        <taxon>Endopterygota</taxon>
        <taxon>Lepidoptera</taxon>
        <taxon>Glossata</taxon>
        <taxon>Ditrysia</taxon>
        <taxon>Papilionoidea</taxon>
        <taxon>Papilionidae</taxon>
        <taxon>Papilioninae</taxon>
        <taxon>Papilio</taxon>
    </lineage>
</organism>
<dbReference type="STRING" id="76193.A0A0N0PDH7"/>
<dbReference type="SUPFAM" id="SSF49723">
    <property type="entry name" value="Lipase/lipooxygenase domain (PLAT/LH2 domain)"/>
    <property type="match status" value="1"/>
</dbReference>
<dbReference type="EMBL" id="KQ460202">
    <property type="protein sequence ID" value="KPJ17187.1"/>
    <property type="molecule type" value="Genomic_DNA"/>
</dbReference>
<protein>
    <submittedName>
        <fullName evidence="10">DENN domain-containing protein 5B</fullName>
    </submittedName>
</protein>
<dbReference type="Pfam" id="PF03455">
    <property type="entry name" value="dDENN"/>
    <property type="match status" value="1"/>
</dbReference>
<evidence type="ECO:0000256" key="4">
    <source>
        <dbReference type="ARBA" id="ARBA00023136"/>
    </source>
</evidence>
<sequence>MSVSDLSVGCRFADYFAICGLDFDSGLEPDRLCGDNLHISPLDRSYKGKVLAHYPDNVNSNPFDEHAVCMLCLPAGLQFRTQKHSLEPKFHSFVVTRENASRYYGFSLIFHEEVRNRNICSAMHTLQAMYITELSSGQTPPGNRKSSGKESSRSLPRSFKLAPHTGAALTYYDITKDKLYVAKSIALICQYPYVRVAQLFLENLFRQPGPGLSPESYVYNLLYEVPVPIAGQALRLYVPPSEPHLDPIPVVIRMPNPPEELPLLDYPLRVMFSTLGVECVVQLFTCVLLEHQVLLRSSDYNKLMLVSECIVSLLLPFSWAHVYVPILPAPLYHFLDAPVPFVMGLHADSVAISIGPNGPRSFAVGSEAALCLVDIDKPDIQLPEEMPIFPHRTPFIEELNHVLDKHQIQRPETESSKLGVPINGTYKHMNDGMSSSCTLPSGGLRRKHSFHDVLEWDESRPLNASPPSSPAPGSPTRRAPRRMDALQRIVDIVKRTGVNIDDVDADTVMPTTKKKILNDEDQYNEDIRFNMAIRETFLNRFVHMFLMYENFVIMPDQDRDSWLTARESMVNFDKASFLSDQPQRHRPFLSRFLETQMFATLIDNKIMANWGDYDVNLQVFEHRIKVVRRRLGEGGLATRGYSVWAGLGGAGAGCGVGVGAELEVGAPGERLPHRAAYYRAFPARLDAAALAPPPANETNSLKRIKNAKWQVKDCPPEMLLGDIGRRLSTEVTPAAIAQNNRTFVEKLLKECKSKTKRMLVEKMGTEESDLGLGSEVSVTGVEENTMIASLCDLLERLWSHGLQHKMGKSALWMHLTNYQELEQCSNSTKPIDPNYLTPDLSAVGAEVEAHQASSSGTRSRDSSRGGSRDSSRDRLSNSGTLERKSNQPSNPMRPLPESLTFDMRNVQAMTDIKTEIGYARAWVRLSLEKKLLSKHLRELLADTTLLRSQYKRTAFLRCEEEREQFLYHLLTLNAVDYYCFTNTYPTTKLPYRVLIAPSRKASQTTANCWLSISGANGESTPKIPIPRNTNEFVFHHKNLGILSTLRIGHDNSGLSPRWLLDQVFVRNEVTGHTYTFPCNRWLGTGVDDGSTERLVVAARIRGERSPRTPAPLAAALSPTTTHLSTSTIQHMIGDCVNAIVKWHYQSKRDKDANSLSVLLCGDNGLVKCLEQAFLCGFKSARLFGKNLFIWDYFARVRDEFKLSLSEEGGGGGGGGGACGVYSCRQDAEHRAIWRCYCHLADEVGAVGRALGKDGKFQLFICLSLRRTRYAEHRAIWRCYCHLADEVGAVGRALGKDGKFQLFICLSLREHWLHRMLVPMSLTRVTTEMYEEQSFLRKRGLLTFLRQILEPLDEFDIVLENSLTQGI</sequence>
<evidence type="ECO:0000313" key="10">
    <source>
        <dbReference type="EMBL" id="KPJ17187.1"/>
    </source>
</evidence>
<feature type="compositionally biased region" description="Basic and acidic residues" evidence="6">
    <location>
        <begin position="858"/>
        <end position="885"/>
    </location>
</feature>
<dbReference type="InterPro" id="IPR037213">
    <property type="entry name" value="Run_dom_sf"/>
</dbReference>
<dbReference type="InterPro" id="IPR001024">
    <property type="entry name" value="PLAT/LH2_dom"/>
</dbReference>
<dbReference type="Gene3D" id="3.40.50.11500">
    <property type="match status" value="1"/>
</dbReference>
<keyword evidence="4" id="KW-0472">Membrane</keyword>
<dbReference type="InterPro" id="IPR005113">
    <property type="entry name" value="uDENN_dom"/>
</dbReference>
<dbReference type="PROSITE" id="PS50095">
    <property type="entry name" value="PLAT"/>
    <property type="match status" value="1"/>
</dbReference>
<evidence type="ECO:0000313" key="11">
    <source>
        <dbReference type="Proteomes" id="UP000053240"/>
    </source>
</evidence>
<evidence type="ECO:0000256" key="6">
    <source>
        <dbReference type="SAM" id="MobiDB-lite"/>
    </source>
</evidence>
<dbReference type="SMART" id="SM00799">
    <property type="entry name" value="DENN"/>
    <property type="match status" value="1"/>
</dbReference>
<comment type="caution">
    <text evidence="5">Lacks conserved residue(s) required for the propagation of feature annotation.</text>
</comment>
<gene>
    <name evidence="10" type="ORF">RR48_03844</name>
</gene>
<feature type="compositionally biased region" description="Polar residues" evidence="6">
    <location>
        <begin position="135"/>
        <end position="145"/>
    </location>
</feature>
<evidence type="ECO:0000256" key="2">
    <source>
        <dbReference type="ARBA" id="ARBA00006664"/>
    </source>
</evidence>
<dbReference type="CDD" id="cd17678">
    <property type="entry name" value="RUN2_DENND5"/>
    <property type="match status" value="1"/>
</dbReference>
<dbReference type="PROSITE" id="PS50211">
    <property type="entry name" value="DENN"/>
    <property type="match status" value="1"/>
</dbReference>
<dbReference type="InterPro" id="IPR043153">
    <property type="entry name" value="DENN_C"/>
</dbReference>
<dbReference type="Proteomes" id="UP000053240">
    <property type="component" value="Unassembled WGS sequence"/>
</dbReference>
<evidence type="ECO:0000256" key="1">
    <source>
        <dbReference type="ARBA" id="ARBA00004370"/>
    </source>
</evidence>
<evidence type="ECO:0000256" key="3">
    <source>
        <dbReference type="ARBA" id="ARBA00022737"/>
    </source>
</evidence>
<dbReference type="FunCoup" id="A0A0N0PDH7">
    <property type="interactions" value="952"/>
</dbReference>
<evidence type="ECO:0000259" key="9">
    <source>
        <dbReference type="PROSITE" id="PS50826"/>
    </source>
</evidence>
<feature type="domain" description="RUN" evidence="9">
    <location>
        <begin position="781"/>
        <end position="987"/>
    </location>
</feature>
<dbReference type="InterPro" id="IPR005112">
    <property type="entry name" value="dDENN_dom"/>
</dbReference>